<evidence type="ECO:0000313" key="10">
    <source>
        <dbReference type="Proteomes" id="UP000237347"/>
    </source>
</evidence>
<gene>
    <name evidence="9" type="primary">tig_0</name>
    <name evidence="9" type="ORF">CFP56_003117</name>
</gene>
<comment type="caution">
    <text evidence="9">The sequence shown here is derived from an EMBL/GenBank/DDBJ whole genome shotgun (WGS) entry which is preliminary data.</text>
</comment>
<dbReference type="AlphaFoldDB" id="A0AAW0LDI0"/>
<dbReference type="GO" id="GO:0043022">
    <property type="term" value="F:ribosome binding"/>
    <property type="evidence" value="ECO:0007669"/>
    <property type="project" value="TreeGrafter"/>
</dbReference>
<dbReference type="FunFam" id="3.30.70.1050:FF:000004">
    <property type="entry name" value="Trigger factor"/>
    <property type="match status" value="1"/>
</dbReference>
<dbReference type="InterPro" id="IPR008881">
    <property type="entry name" value="Trigger_fac_ribosome-bd_bac"/>
</dbReference>
<reference evidence="9 10" key="1">
    <citation type="journal article" date="2018" name="Sci. Data">
        <title>The draft genome sequence of cork oak.</title>
        <authorList>
            <person name="Ramos A.M."/>
            <person name="Usie A."/>
            <person name="Barbosa P."/>
            <person name="Barros P.M."/>
            <person name="Capote T."/>
            <person name="Chaves I."/>
            <person name="Simoes F."/>
            <person name="Abreu I."/>
            <person name="Carrasquinho I."/>
            <person name="Faro C."/>
            <person name="Guimaraes J.B."/>
            <person name="Mendonca D."/>
            <person name="Nobrega F."/>
            <person name="Rodrigues L."/>
            <person name="Saibo N.J.M."/>
            <person name="Varela M.C."/>
            <person name="Egas C."/>
            <person name="Matos J."/>
            <person name="Miguel C.M."/>
            <person name="Oliveira M.M."/>
            <person name="Ricardo C.P."/>
            <person name="Goncalves S."/>
        </authorList>
    </citation>
    <scope>NUCLEOTIDE SEQUENCE [LARGE SCALE GENOMIC DNA]</scope>
    <source>
        <strain evidence="10">cv. HL8</strain>
    </source>
</reference>
<keyword evidence="6" id="KW-0413">Isomerase</keyword>
<evidence type="ECO:0000256" key="5">
    <source>
        <dbReference type="ARBA" id="ARBA00023186"/>
    </source>
</evidence>
<keyword evidence="4" id="KW-0697">Rotamase</keyword>
<keyword evidence="5" id="KW-0143">Chaperone</keyword>
<proteinExistence type="inferred from homology"/>
<dbReference type="EMBL" id="PKMF04000115">
    <property type="protein sequence ID" value="KAK7849345.1"/>
    <property type="molecule type" value="Genomic_DNA"/>
</dbReference>
<dbReference type="GO" id="GO:0003755">
    <property type="term" value="F:peptidyl-prolyl cis-trans isomerase activity"/>
    <property type="evidence" value="ECO:0007669"/>
    <property type="project" value="UniProtKB-KW"/>
</dbReference>
<dbReference type="PANTHER" id="PTHR30560">
    <property type="entry name" value="TRIGGER FACTOR CHAPERONE AND PEPTIDYL-PROLYL CIS/TRANS ISOMERASE"/>
    <property type="match status" value="1"/>
</dbReference>
<dbReference type="PANTHER" id="PTHR30560:SF4">
    <property type="entry name" value="OS01G0894700 PROTEIN"/>
    <property type="match status" value="1"/>
</dbReference>
<evidence type="ECO:0000256" key="3">
    <source>
        <dbReference type="ARBA" id="ARBA00013194"/>
    </source>
</evidence>
<dbReference type="Proteomes" id="UP000237347">
    <property type="component" value="Unassembled WGS sequence"/>
</dbReference>
<comment type="similarity">
    <text evidence="2">Belongs to the FKBP-type PPIase family. Tig subfamily.</text>
</comment>
<evidence type="ECO:0000256" key="1">
    <source>
        <dbReference type="ARBA" id="ARBA00000971"/>
    </source>
</evidence>
<evidence type="ECO:0000313" key="9">
    <source>
        <dbReference type="EMBL" id="KAK7849345.1"/>
    </source>
</evidence>
<keyword evidence="10" id="KW-1185">Reference proteome</keyword>
<dbReference type="GO" id="GO:0015031">
    <property type="term" value="P:protein transport"/>
    <property type="evidence" value="ECO:0007669"/>
    <property type="project" value="InterPro"/>
</dbReference>
<comment type="function">
    <text evidence="7">Involved in protein export. Acts as a chaperone by maintaining the newly synthesized protein in an open conformation. Functions as a peptidyl-prolyl cis-trans isomerase.</text>
</comment>
<evidence type="ECO:0000259" key="8">
    <source>
        <dbReference type="Pfam" id="PF05697"/>
    </source>
</evidence>
<accession>A0AAW0LDI0</accession>
<dbReference type="GO" id="GO:0051083">
    <property type="term" value="P:'de novo' cotranslational protein folding"/>
    <property type="evidence" value="ECO:0007669"/>
    <property type="project" value="TreeGrafter"/>
</dbReference>
<dbReference type="Gene3D" id="3.30.70.1050">
    <property type="entry name" value="Trigger factor ribosome-binding domain"/>
    <property type="match status" value="1"/>
</dbReference>
<organism evidence="9 10">
    <name type="scientific">Quercus suber</name>
    <name type="common">Cork oak</name>
    <dbReference type="NCBI Taxonomy" id="58331"/>
    <lineage>
        <taxon>Eukaryota</taxon>
        <taxon>Viridiplantae</taxon>
        <taxon>Streptophyta</taxon>
        <taxon>Embryophyta</taxon>
        <taxon>Tracheophyta</taxon>
        <taxon>Spermatophyta</taxon>
        <taxon>Magnoliopsida</taxon>
        <taxon>eudicotyledons</taxon>
        <taxon>Gunneridae</taxon>
        <taxon>Pentapetalae</taxon>
        <taxon>rosids</taxon>
        <taxon>fabids</taxon>
        <taxon>Fagales</taxon>
        <taxon>Fagaceae</taxon>
        <taxon>Quercus</taxon>
    </lineage>
</organism>
<dbReference type="InterPro" id="IPR036611">
    <property type="entry name" value="Trigger_fac_ribosome-bd_sf"/>
</dbReference>
<dbReference type="SUPFAM" id="SSF102735">
    <property type="entry name" value="Trigger factor ribosome-binding domain"/>
    <property type="match status" value="1"/>
</dbReference>
<dbReference type="GO" id="GO:0043335">
    <property type="term" value="P:protein unfolding"/>
    <property type="evidence" value="ECO:0007669"/>
    <property type="project" value="TreeGrafter"/>
</dbReference>
<feature type="domain" description="Trigger factor ribosome-binding bacterial" evidence="8">
    <location>
        <begin position="76"/>
        <end position="215"/>
    </location>
</feature>
<evidence type="ECO:0000256" key="4">
    <source>
        <dbReference type="ARBA" id="ARBA00023110"/>
    </source>
</evidence>
<dbReference type="Pfam" id="PF05697">
    <property type="entry name" value="Trigger_N"/>
    <property type="match status" value="1"/>
</dbReference>
<dbReference type="InterPro" id="IPR005215">
    <property type="entry name" value="Trig_fac"/>
</dbReference>
<sequence length="224" mass="25525">MWPPARSNDFVQIRRKVCELRLGGVDAVIWLPAAKNIYNCMDNWRAIRAVKAFKVVGLEASITDQKGKTIKLKSAKIVIESQDENKMQIQVDLTGDETEKVFDQVLTNLARTAPPVPGFRRQKGGGYKTDYCYFIDDLHNSQMLVPKSFLLQMLGEERVTKFVIQEIVNSTMDDYVKNENLNVKDNKINTIQKVEELMSSFIPGKEFRFNAILELEGSEIKTSS</sequence>
<dbReference type="GO" id="GO:0044183">
    <property type="term" value="F:protein folding chaperone"/>
    <property type="evidence" value="ECO:0007669"/>
    <property type="project" value="TreeGrafter"/>
</dbReference>
<comment type="catalytic activity">
    <reaction evidence="1">
        <text>[protein]-peptidylproline (omega=180) = [protein]-peptidylproline (omega=0)</text>
        <dbReference type="Rhea" id="RHEA:16237"/>
        <dbReference type="Rhea" id="RHEA-COMP:10747"/>
        <dbReference type="Rhea" id="RHEA-COMP:10748"/>
        <dbReference type="ChEBI" id="CHEBI:83833"/>
        <dbReference type="ChEBI" id="CHEBI:83834"/>
        <dbReference type="EC" id="5.2.1.8"/>
    </reaction>
</comment>
<evidence type="ECO:0000256" key="6">
    <source>
        <dbReference type="ARBA" id="ARBA00023235"/>
    </source>
</evidence>
<protein>
    <recommendedName>
        <fullName evidence="3">peptidylprolyl isomerase</fullName>
        <ecNumber evidence="3">5.2.1.8</ecNumber>
    </recommendedName>
</protein>
<dbReference type="EC" id="5.2.1.8" evidence="3"/>
<evidence type="ECO:0000256" key="2">
    <source>
        <dbReference type="ARBA" id="ARBA00005464"/>
    </source>
</evidence>
<evidence type="ECO:0000256" key="7">
    <source>
        <dbReference type="ARBA" id="ARBA00024849"/>
    </source>
</evidence>
<name>A0AAW0LDI0_QUESU</name>